<evidence type="ECO:0000256" key="3">
    <source>
        <dbReference type="ARBA" id="ARBA00023002"/>
    </source>
</evidence>
<feature type="domain" description="FAD-binding" evidence="6">
    <location>
        <begin position="19"/>
        <end position="385"/>
    </location>
</feature>
<evidence type="ECO:0000313" key="8">
    <source>
        <dbReference type="Proteomes" id="UP000562984"/>
    </source>
</evidence>
<dbReference type="Gene3D" id="3.50.50.60">
    <property type="entry name" value="FAD/NAD(P)-binding domain"/>
    <property type="match status" value="1"/>
</dbReference>
<dbReference type="InterPro" id="IPR036188">
    <property type="entry name" value="FAD/NAD-bd_sf"/>
</dbReference>
<evidence type="ECO:0000256" key="1">
    <source>
        <dbReference type="ARBA" id="ARBA00022630"/>
    </source>
</evidence>
<sequence>MAATTTSETATARATPGALIVGAGPGGLTCARILRQGGWRVTVLDGEAGPQARGQGGSLDLQTESGQWALARAGLSEQFAVLAEPEGQSMRILDSTGAVLLSVAAEAAQHTGNKADTADAAAVPGGDPSDQPNPEIDRRQLRDLLLDSLAAGTVRWDERVTEVRLGAGGATVHTAAGEHRAELLIGADGAWSKVRRALAGNGTAEPEYSGISFVEGWPSDIEPASELAALVGEGSMSAAGVQQKIVVQRSAFGRARVTFQFRDALDWAERDGVDTDSDDAVRRYLHGRYAGWAGQLTELIDACDDGFTVRPVLALPVPHRWRHQRGVTLLGDAAHLMSPFTGMGANSAMLDGAELAIALLGTPDDPDAGLRRYEQRMFPRASAAAAAAREGLQRNFSDRGAAGVLAYFTQFA</sequence>
<evidence type="ECO:0000256" key="4">
    <source>
        <dbReference type="ARBA" id="ARBA00023033"/>
    </source>
</evidence>
<keyword evidence="8" id="KW-1185">Reference proteome</keyword>
<feature type="region of interest" description="Disordered" evidence="5">
    <location>
        <begin position="111"/>
        <end position="135"/>
    </location>
</feature>
<dbReference type="InterPro" id="IPR002938">
    <property type="entry name" value="FAD-bd"/>
</dbReference>
<comment type="caution">
    <text evidence="7">The sequence shown here is derived from an EMBL/GenBank/DDBJ whole genome shotgun (WGS) entry which is preliminary data.</text>
</comment>
<dbReference type="SUPFAM" id="SSF51905">
    <property type="entry name" value="FAD/NAD(P)-binding domain"/>
    <property type="match status" value="1"/>
</dbReference>
<dbReference type="RefSeq" id="WP_171200439.1">
    <property type="nucleotide sequence ID" value="NZ_JABEND010000008.1"/>
</dbReference>
<dbReference type="GO" id="GO:0004497">
    <property type="term" value="F:monooxygenase activity"/>
    <property type="evidence" value="ECO:0007669"/>
    <property type="project" value="UniProtKB-KW"/>
</dbReference>
<dbReference type="PRINTS" id="PR00420">
    <property type="entry name" value="RNGMNOXGNASE"/>
</dbReference>
<dbReference type="GO" id="GO:0071949">
    <property type="term" value="F:FAD binding"/>
    <property type="evidence" value="ECO:0007669"/>
    <property type="project" value="InterPro"/>
</dbReference>
<proteinExistence type="predicted"/>
<evidence type="ECO:0000256" key="2">
    <source>
        <dbReference type="ARBA" id="ARBA00022827"/>
    </source>
</evidence>
<dbReference type="Proteomes" id="UP000562984">
    <property type="component" value="Unassembled WGS sequence"/>
</dbReference>
<protein>
    <submittedName>
        <fullName evidence="7">FAD-dependent monooxygenase</fullName>
    </submittedName>
</protein>
<name>A0A849A6Z5_9ACTN</name>
<keyword evidence="4 7" id="KW-0503">Monooxygenase</keyword>
<keyword evidence="1" id="KW-0285">Flavoprotein</keyword>
<keyword evidence="2" id="KW-0274">FAD</keyword>
<evidence type="ECO:0000259" key="6">
    <source>
        <dbReference type="Pfam" id="PF01494"/>
    </source>
</evidence>
<dbReference type="PANTHER" id="PTHR46972:SF1">
    <property type="entry name" value="FAD DEPENDENT OXIDOREDUCTASE DOMAIN-CONTAINING PROTEIN"/>
    <property type="match status" value="1"/>
</dbReference>
<dbReference type="Pfam" id="PF01494">
    <property type="entry name" value="FAD_binding_3"/>
    <property type="match status" value="1"/>
</dbReference>
<accession>A0A849A6Z5</accession>
<gene>
    <name evidence="7" type="ORF">HKD39_13630</name>
</gene>
<evidence type="ECO:0000313" key="7">
    <source>
        <dbReference type="EMBL" id="NNG36734.1"/>
    </source>
</evidence>
<dbReference type="EMBL" id="JABEND010000008">
    <property type="protein sequence ID" value="NNG36734.1"/>
    <property type="molecule type" value="Genomic_DNA"/>
</dbReference>
<reference evidence="7 8" key="1">
    <citation type="submission" date="2020-05" db="EMBL/GenBank/DDBJ databases">
        <title>Nakamurella sp. DB0629 isolated from air conditioner.</title>
        <authorList>
            <person name="Kim D.H."/>
            <person name="Kim D.-U."/>
        </authorList>
    </citation>
    <scope>NUCLEOTIDE SEQUENCE [LARGE SCALE GENOMIC DNA]</scope>
    <source>
        <strain evidence="7 8">DB0629</strain>
    </source>
</reference>
<dbReference type="AlphaFoldDB" id="A0A849A6Z5"/>
<dbReference type="PANTHER" id="PTHR46972">
    <property type="entry name" value="MONOOXYGENASE ASQM-RELATED"/>
    <property type="match status" value="1"/>
</dbReference>
<evidence type="ECO:0000256" key="5">
    <source>
        <dbReference type="SAM" id="MobiDB-lite"/>
    </source>
</evidence>
<organism evidence="7 8">
    <name type="scientific">Nakamurella aerolata</name>
    <dbReference type="NCBI Taxonomy" id="1656892"/>
    <lineage>
        <taxon>Bacteria</taxon>
        <taxon>Bacillati</taxon>
        <taxon>Actinomycetota</taxon>
        <taxon>Actinomycetes</taxon>
        <taxon>Nakamurellales</taxon>
        <taxon>Nakamurellaceae</taxon>
        <taxon>Nakamurella</taxon>
    </lineage>
</organism>
<keyword evidence="3" id="KW-0560">Oxidoreductase</keyword>